<feature type="region of interest" description="Disordered" evidence="4">
    <location>
        <begin position="1"/>
        <end position="80"/>
    </location>
</feature>
<dbReference type="GO" id="GO:1904153">
    <property type="term" value="P:negative regulation of retrograde protein transport, ER to cytosol"/>
    <property type="evidence" value="ECO:0007669"/>
    <property type="project" value="TreeGrafter"/>
</dbReference>
<evidence type="ECO:0000313" key="5">
    <source>
        <dbReference type="EMBL" id="KAF6208377.1"/>
    </source>
</evidence>
<dbReference type="InterPro" id="IPR055366">
    <property type="entry name" value="SVIP_metazoa"/>
</dbReference>
<reference evidence="5" key="1">
    <citation type="journal article" date="2021" name="Mol. Ecol. Resour.">
        <title>Apolygus lucorum genome provides insights into omnivorousness and mesophyll feeding.</title>
        <authorList>
            <person name="Liu Y."/>
            <person name="Liu H."/>
            <person name="Wang H."/>
            <person name="Huang T."/>
            <person name="Liu B."/>
            <person name="Yang B."/>
            <person name="Yin L."/>
            <person name="Li B."/>
            <person name="Zhang Y."/>
            <person name="Zhang S."/>
            <person name="Jiang F."/>
            <person name="Zhang X."/>
            <person name="Ren Y."/>
            <person name="Wang B."/>
            <person name="Wang S."/>
            <person name="Lu Y."/>
            <person name="Wu K."/>
            <person name="Fan W."/>
            <person name="Wang G."/>
        </authorList>
    </citation>
    <scope>NUCLEOTIDE SEQUENCE</scope>
    <source>
        <strain evidence="5">12Hb</strain>
    </source>
</reference>
<dbReference type="GO" id="GO:0005789">
    <property type="term" value="C:endoplasmic reticulum membrane"/>
    <property type="evidence" value="ECO:0007669"/>
    <property type="project" value="TreeGrafter"/>
</dbReference>
<feature type="compositionally biased region" description="Basic and acidic residues" evidence="4">
    <location>
        <begin position="15"/>
        <end position="69"/>
    </location>
</feature>
<evidence type="ECO:0000256" key="2">
    <source>
        <dbReference type="ARBA" id="ARBA00023139"/>
    </source>
</evidence>
<keyword evidence="3" id="KW-0449">Lipoprotein</keyword>
<keyword evidence="2" id="KW-0564">Palmitate</keyword>
<dbReference type="AlphaFoldDB" id="A0A8S9XHD9"/>
<evidence type="ECO:0000256" key="3">
    <source>
        <dbReference type="ARBA" id="ARBA00023288"/>
    </source>
</evidence>
<keyword evidence="6" id="KW-1185">Reference proteome</keyword>
<proteinExistence type="predicted"/>
<dbReference type="Proteomes" id="UP000466442">
    <property type="component" value="Unassembled WGS sequence"/>
</dbReference>
<dbReference type="InterPro" id="IPR031632">
    <property type="entry name" value="SVIP"/>
</dbReference>
<dbReference type="GO" id="GO:0010508">
    <property type="term" value="P:positive regulation of autophagy"/>
    <property type="evidence" value="ECO:0007669"/>
    <property type="project" value="TreeGrafter"/>
</dbReference>
<evidence type="ECO:0000256" key="1">
    <source>
        <dbReference type="ARBA" id="ARBA00022707"/>
    </source>
</evidence>
<evidence type="ECO:0000313" key="6">
    <source>
        <dbReference type="Proteomes" id="UP000466442"/>
    </source>
</evidence>
<dbReference type="GO" id="GO:1904293">
    <property type="term" value="P:negative regulation of ERAD pathway"/>
    <property type="evidence" value="ECO:0007669"/>
    <property type="project" value="TreeGrafter"/>
</dbReference>
<comment type="caution">
    <text evidence="5">The sequence shown here is derived from an EMBL/GenBank/DDBJ whole genome shotgun (WGS) entry which is preliminary data.</text>
</comment>
<protein>
    <recommendedName>
        <fullName evidence="7">Small VCP/p97-interacting protein</fullName>
    </recommendedName>
</protein>
<evidence type="ECO:0000256" key="4">
    <source>
        <dbReference type="SAM" id="MobiDB-lite"/>
    </source>
</evidence>
<dbReference type="PANTHER" id="PTHR35269">
    <property type="entry name" value="SMALL VCP/P97-INTERACTING PROTEIN"/>
    <property type="match status" value="1"/>
</dbReference>
<sequence>MGAVYSCCFGSNEQESEHLTPDPETRRRQLAEAAERRAQETEHRGIKDPERVRRMQQKSEELERRERETGYQQPALKWQV</sequence>
<keyword evidence="1" id="KW-0519">Myristate</keyword>
<accession>A0A8S9XHD9</accession>
<gene>
    <name evidence="5" type="ORF">GE061_016831</name>
</gene>
<evidence type="ECO:0008006" key="7">
    <source>
        <dbReference type="Google" id="ProtNLM"/>
    </source>
</evidence>
<organism evidence="5 6">
    <name type="scientific">Apolygus lucorum</name>
    <name type="common">Small green plant bug</name>
    <name type="synonym">Lygocoris lucorum</name>
    <dbReference type="NCBI Taxonomy" id="248454"/>
    <lineage>
        <taxon>Eukaryota</taxon>
        <taxon>Metazoa</taxon>
        <taxon>Ecdysozoa</taxon>
        <taxon>Arthropoda</taxon>
        <taxon>Hexapoda</taxon>
        <taxon>Insecta</taxon>
        <taxon>Pterygota</taxon>
        <taxon>Neoptera</taxon>
        <taxon>Paraneoptera</taxon>
        <taxon>Hemiptera</taxon>
        <taxon>Heteroptera</taxon>
        <taxon>Panheteroptera</taxon>
        <taxon>Cimicomorpha</taxon>
        <taxon>Miridae</taxon>
        <taxon>Mirini</taxon>
        <taxon>Apolygus</taxon>
    </lineage>
</organism>
<name>A0A8S9XHD9_APOLU</name>
<dbReference type="GO" id="GO:1904240">
    <property type="term" value="P:negative regulation of VCP-NPL4-UFD1 AAA ATPase complex assembly"/>
    <property type="evidence" value="ECO:0007669"/>
    <property type="project" value="TreeGrafter"/>
</dbReference>
<dbReference type="EMBL" id="WIXP02000007">
    <property type="protein sequence ID" value="KAF6208377.1"/>
    <property type="molecule type" value="Genomic_DNA"/>
</dbReference>
<dbReference type="PANTHER" id="PTHR35269:SF1">
    <property type="entry name" value="SMALL VCP_P97-INTERACTING PROTEIN"/>
    <property type="match status" value="1"/>
</dbReference>
<dbReference type="Pfam" id="PF15811">
    <property type="entry name" value="SVIP"/>
    <property type="match status" value="1"/>
</dbReference>
<dbReference type="OrthoDB" id="10066206at2759"/>